<gene>
    <name evidence="3" type="ORF">NDES1114_LOCUS7704</name>
</gene>
<dbReference type="Pfam" id="PF25406">
    <property type="entry name" value="PH_31"/>
    <property type="match status" value="1"/>
</dbReference>
<feature type="domain" description="PH-like" evidence="2">
    <location>
        <begin position="242"/>
        <end position="422"/>
    </location>
</feature>
<accession>A0A7S1PU71</accession>
<evidence type="ECO:0000256" key="1">
    <source>
        <dbReference type="SAM" id="MobiDB-lite"/>
    </source>
</evidence>
<name>A0A7S1PU71_NEODS</name>
<evidence type="ECO:0000259" key="2">
    <source>
        <dbReference type="Pfam" id="PF25406"/>
    </source>
</evidence>
<protein>
    <recommendedName>
        <fullName evidence="2">PH-like domain-containing protein</fullName>
    </recommendedName>
</protein>
<dbReference type="Gene3D" id="2.30.29.30">
    <property type="entry name" value="Pleckstrin-homology domain (PH domain)/Phosphotyrosine-binding domain (PTB)"/>
    <property type="match status" value="1"/>
</dbReference>
<feature type="compositionally biased region" description="Basic and acidic residues" evidence="1">
    <location>
        <begin position="103"/>
        <end position="123"/>
    </location>
</feature>
<evidence type="ECO:0000313" key="3">
    <source>
        <dbReference type="EMBL" id="CAD9101939.1"/>
    </source>
</evidence>
<reference evidence="3" key="1">
    <citation type="submission" date="2021-01" db="EMBL/GenBank/DDBJ databases">
        <authorList>
            <person name="Corre E."/>
            <person name="Pelletier E."/>
            <person name="Niang G."/>
            <person name="Scheremetjew M."/>
            <person name="Finn R."/>
            <person name="Kale V."/>
            <person name="Holt S."/>
            <person name="Cochrane G."/>
            <person name="Meng A."/>
            <person name="Brown T."/>
            <person name="Cohen L."/>
        </authorList>
    </citation>
    <scope>NUCLEOTIDE SEQUENCE</scope>
    <source>
        <strain evidence="3">CCAP 1951/1</strain>
    </source>
</reference>
<dbReference type="AlphaFoldDB" id="A0A7S1PU71"/>
<dbReference type="InterPro" id="IPR057608">
    <property type="entry name" value="PH_2_kinetoplastids"/>
</dbReference>
<feature type="compositionally biased region" description="Low complexity" evidence="1">
    <location>
        <begin position="59"/>
        <end position="71"/>
    </location>
</feature>
<dbReference type="InterPro" id="IPR011993">
    <property type="entry name" value="PH-like_dom_sf"/>
</dbReference>
<feature type="region of interest" description="Disordered" evidence="1">
    <location>
        <begin position="1"/>
        <end position="230"/>
    </location>
</feature>
<organism evidence="3">
    <name type="scientific">Neobodo designis</name>
    <name type="common">Flagellated protozoan</name>
    <name type="synonym">Bodo designis</name>
    <dbReference type="NCBI Taxonomy" id="312471"/>
    <lineage>
        <taxon>Eukaryota</taxon>
        <taxon>Discoba</taxon>
        <taxon>Euglenozoa</taxon>
        <taxon>Kinetoplastea</taxon>
        <taxon>Metakinetoplastina</taxon>
        <taxon>Neobodonida</taxon>
        <taxon>Neobodo</taxon>
    </lineage>
</organism>
<dbReference type="EMBL" id="HBGF01011559">
    <property type="protein sequence ID" value="CAD9101939.1"/>
    <property type="molecule type" value="Transcribed_RNA"/>
</dbReference>
<proteinExistence type="predicted"/>
<sequence length="451" mass="49640">MASPGVTFNLRGVVGGRSADADGASDDETPRAGTRLGDFVRGAAKTTSTREEEERAAARGRSGLFRYSSAASPPPPTAALGEARLGSPTPSSYAAPVDGPTAEDVRRRFEAMASEEDRGDANGHRAAQVVTNDDGIIRTAPRALDFGRSRSRSNSPGFRYGGPLRDHARPPQAAPPPRAPDEYGDIVSSNGYDDPSDGSRGAGRGFVRGSDTEEDMESYPPPGDDEPVVPPELLRGEDRPSQWEDHPAHQVVMSLLEKRGVIPSQFPELVQYHMAAVFLDFLLVVMNGAYFVKYGHKGTAPKERFVRLRILNDEVGRLVPYITITIHRDGVQIIDRARLEDLVGITRGVDGAAFRRHLIHYDVIKGSYVGQHRAHVSTKGAFSLWFYDRKTRRPKSLDLLTTNLNVFEVWTRAMEGILSVNSVCIHRTNVAQEMQRLFRLAQQVLDEELEE</sequence>
<feature type="compositionally biased region" description="Basic and acidic residues" evidence="1">
    <location>
        <begin position="48"/>
        <end position="57"/>
    </location>
</feature>
<feature type="compositionally biased region" description="Acidic residues" evidence="1">
    <location>
        <begin position="212"/>
        <end position="227"/>
    </location>
</feature>